<evidence type="ECO:0000313" key="1">
    <source>
        <dbReference type="EMBL" id="WMN07894.1"/>
    </source>
</evidence>
<evidence type="ECO:0000313" key="2">
    <source>
        <dbReference type="Proteomes" id="UP001244443"/>
    </source>
</evidence>
<proteinExistence type="predicted"/>
<reference evidence="1" key="1">
    <citation type="submission" date="2023-08" db="EMBL/GenBank/DDBJ databases">
        <title>Comparative genomics and taxonomic characterization of three novel marine species of genus Marivirga.</title>
        <authorList>
            <person name="Muhammad N."/>
            <person name="Kim S.-G."/>
        </authorList>
    </citation>
    <scope>NUCLEOTIDE SEQUENCE [LARGE SCALE GENOMIC DNA]</scope>
    <source>
        <strain evidence="1">ABR2-2</strain>
    </source>
</reference>
<dbReference type="Proteomes" id="UP001244443">
    <property type="component" value="Chromosome"/>
</dbReference>
<dbReference type="RefSeq" id="WP_308358191.1">
    <property type="nucleotide sequence ID" value="NZ_CP129970.2"/>
</dbReference>
<dbReference type="EMBL" id="CP129970">
    <property type="protein sequence ID" value="WMN07894.1"/>
    <property type="molecule type" value="Genomic_DNA"/>
</dbReference>
<accession>A0AA51RDH2</accession>
<organism evidence="1 2">
    <name type="scientific">Marivirga arenosa</name>
    <dbReference type="NCBI Taxonomy" id="3059076"/>
    <lineage>
        <taxon>Bacteria</taxon>
        <taxon>Pseudomonadati</taxon>
        <taxon>Bacteroidota</taxon>
        <taxon>Cytophagia</taxon>
        <taxon>Cytophagales</taxon>
        <taxon>Marivirgaceae</taxon>
        <taxon>Marivirga</taxon>
    </lineage>
</organism>
<protein>
    <submittedName>
        <fullName evidence="1">Uncharacterized protein</fullName>
    </submittedName>
</protein>
<gene>
    <name evidence="1" type="ORF">QYS48_30270</name>
</gene>
<sequence>MEINSKNIVEELQGNWNCTEIKDSSKQESINYKFSLLISENLISCSGDKNEYWPSICNFESVGSLKDGYFYREDGSFLQIKSLIDNKLQIELSFKNENGDINPVLFQFKKELEETIY</sequence>
<name>A0AA51RDH2_9BACT</name>
<keyword evidence="2" id="KW-1185">Reference proteome</keyword>
<dbReference type="AlphaFoldDB" id="A0AA51RDH2"/>